<feature type="domain" description="Sulfatase-modifying factor enzyme-like" evidence="1">
    <location>
        <begin position="43"/>
        <end position="273"/>
    </location>
</feature>
<dbReference type="Gene3D" id="3.90.1580.10">
    <property type="entry name" value="paralog of FGE (formylglycine-generating enzyme)"/>
    <property type="match status" value="1"/>
</dbReference>
<dbReference type="KEGG" id="dwd:DSCW_37710"/>
<sequence>MIFLCRGKTWLLGVLVALLMIFDGPLSAADQKSVVENQLGMIFVLIPAGTFVMGSPIEEAHRNVSEVQHQVTISEPFYLQRTEVTVDQWRSVMGRRWLARKRGTGDMPVVRVSWNDCQKFIRKLNRLTGEQYLLPTEAQWEYAARARSSTAYFWGNKIDCSRAMYANNPMKHDDCVGAFSRAGTKSGQPAPVGSFAPNAWGLYDMHGNVWEWCEDLFDSYEAVSTVDPCETESGRDRVRRGGSWFSAGSACRSANRAYAHPMSRFQNTGFRLVMVPSNRNRASSDSQ</sequence>
<dbReference type="InterPro" id="IPR005532">
    <property type="entry name" value="SUMF_dom"/>
</dbReference>
<dbReference type="EMBL" id="AP021875">
    <property type="protein sequence ID" value="BBO76354.1"/>
    <property type="molecule type" value="Genomic_DNA"/>
</dbReference>
<evidence type="ECO:0000313" key="3">
    <source>
        <dbReference type="Proteomes" id="UP000427769"/>
    </source>
</evidence>
<gene>
    <name evidence="2" type="ORF">DSCW_37710</name>
</gene>
<proteinExistence type="predicted"/>
<dbReference type="SUPFAM" id="SSF56436">
    <property type="entry name" value="C-type lectin-like"/>
    <property type="match status" value="1"/>
</dbReference>
<name>A0A5K7ZD20_9BACT</name>
<reference evidence="2 3" key="1">
    <citation type="submission" date="2019-11" db="EMBL/GenBank/DDBJ databases">
        <title>Comparative genomics of hydrocarbon-degrading Desulfosarcina strains.</title>
        <authorList>
            <person name="Watanabe M."/>
            <person name="Kojima H."/>
            <person name="Fukui M."/>
        </authorList>
    </citation>
    <scope>NUCLEOTIDE SEQUENCE [LARGE SCALE GENOMIC DNA]</scope>
    <source>
        <strain evidence="2 3">PP31</strain>
    </source>
</reference>
<accession>A0A5K7ZD20</accession>
<dbReference type="AlphaFoldDB" id="A0A5K7ZD20"/>
<dbReference type="PANTHER" id="PTHR23150:SF19">
    <property type="entry name" value="FORMYLGLYCINE-GENERATING ENZYME"/>
    <property type="match status" value="1"/>
</dbReference>
<dbReference type="GO" id="GO:0120147">
    <property type="term" value="F:formylglycine-generating oxidase activity"/>
    <property type="evidence" value="ECO:0007669"/>
    <property type="project" value="TreeGrafter"/>
</dbReference>
<organism evidence="2 3">
    <name type="scientific">Desulfosarcina widdelii</name>
    <dbReference type="NCBI Taxonomy" id="947919"/>
    <lineage>
        <taxon>Bacteria</taxon>
        <taxon>Pseudomonadati</taxon>
        <taxon>Thermodesulfobacteriota</taxon>
        <taxon>Desulfobacteria</taxon>
        <taxon>Desulfobacterales</taxon>
        <taxon>Desulfosarcinaceae</taxon>
        <taxon>Desulfosarcina</taxon>
    </lineage>
</organism>
<dbReference type="InterPro" id="IPR016187">
    <property type="entry name" value="CTDL_fold"/>
</dbReference>
<dbReference type="Proteomes" id="UP000427769">
    <property type="component" value="Chromosome"/>
</dbReference>
<evidence type="ECO:0000313" key="2">
    <source>
        <dbReference type="EMBL" id="BBO76354.1"/>
    </source>
</evidence>
<dbReference type="OrthoDB" id="9768004at2"/>
<keyword evidence="3" id="KW-1185">Reference proteome</keyword>
<evidence type="ECO:0000259" key="1">
    <source>
        <dbReference type="Pfam" id="PF03781"/>
    </source>
</evidence>
<dbReference type="InterPro" id="IPR051043">
    <property type="entry name" value="Sulfatase_Mod_Factor_Kinase"/>
</dbReference>
<dbReference type="InterPro" id="IPR042095">
    <property type="entry name" value="SUMF_sf"/>
</dbReference>
<protein>
    <recommendedName>
        <fullName evidence="1">Sulfatase-modifying factor enzyme-like domain-containing protein</fullName>
    </recommendedName>
</protein>
<dbReference type="PANTHER" id="PTHR23150">
    <property type="entry name" value="SULFATASE MODIFYING FACTOR 1, 2"/>
    <property type="match status" value="1"/>
</dbReference>
<dbReference type="RefSeq" id="WP_155305186.1">
    <property type="nucleotide sequence ID" value="NZ_AP021875.1"/>
</dbReference>
<dbReference type="Pfam" id="PF03781">
    <property type="entry name" value="FGE-sulfatase"/>
    <property type="match status" value="1"/>
</dbReference>